<evidence type="ECO:0000256" key="1">
    <source>
        <dbReference type="PROSITE-ProRule" id="PRU00169"/>
    </source>
</evidence>
<feature type="domain" description="Response regulatory" evidence="2">
    <location>
        <begin position="19"/>
        <end position="142"/>
    </location>
</feature>
<dbReference type="PANTHER" id="PTHR44520">
    <property type="entry name" value="RESPONSE REGULATOR RCP1-RELATED"/>
    <property type="match status" value="1"/>
</dbReference>
<evidence type="ECO:0000313" key="4">
    <source>
        <dbReference type="Proteomes" id="UP000601055"/>
    </source>
</evidence>
<dbReference type="RefSeq" id="WP_182921196.1">
    <property type="nucleotide sequence ID" value="NZ_WNXD01000001.1"/>
</dbReference>
<protein>
    <submittedName>
        <fullName evidence="3">Response regulator</fullName>
    </submittedName>
</protein>
<evidence type="ECO:0000259" key="2">
    <source>
        <dbReference type="PROSITE" id="PS50110"/>
    </source>
</evidence>
<keyword evidence="4" id="KW-1185">Reference proteome</keyword>
<dbReference type="SUPFAM" id="SSF52172">
    <property type="entry name" value="CheY-like"/>
    <property type="match status" value="1"/>
</dbReference>
<evidence type="ECO:0000313" key="3">
    <source>
        <dbReference type="EMBL" id="MBB2144504.1"/>
    </source>
</evidence>
<dbReference type="AlphaFoldDB" id="A0A923DYV0"/>
<dbReference type="InterPro" id="IPR052893">
    <property type="entry name" value="TCS_response_regulator"/>
</dbReference>
<dbReference type="InterPro" id="IPR011006">
    <property type="entry name" value="CheY-like_superfamily"/>
</dbReference>
<proteinExistence type="predicted"/>
<dbReference type="InterPro" id="IPR001789">
    <property type="entry name" value="Sig_transdc_resp-reg_receiver"/>
</dbReference>
<dbReference type="Proteomes" id="UP000601055">
    <property type="component" value="Unassembled WGS sequence"/>
</dbReference>
<sequence length="142" mass="16018">MKNLNQKGATLVLMEQRNKIMVVDDNLIDQMITAHVLKNINTNGEIMVMESATEALEYLYKHQYNPSVLPSLIVLDLDMPGLNGLGFLERFKEFSEEVKSICRIVVLTASEIQSDIEHIQAHPDVSKLILKPLDKNAFAPII</sequence>
<gene>
    <name evidence="3" type="ORF">GM921_03335</name>
</gene>
<feature type="modified residue" description="4-aspartylphosphate" evidence="1">
    <location>
        <position position="76"/>
    </location>
</feature>
<dbReference type="Gene3D" id="3.40.50.2300">
    <property type="match status" value="1"/>
</dbReference>
<dbReference type="GO" id="GO:0000160">
    <property type="term" value="P:phosphorelay signal transduction system"/>
    <property type="evidence" value="ECO:0007669"/>
    <property type="project" value="InterPro"/>
</dbReference>
<reference evidence="3" key="1">
    <citation type="submission" date="2019-11" db="EMBL/GenBank/DDBJ databases">
        <title>Description of Pedobacter sp. LMG 31464T.</title>
        <authorList>
            <person name="Carlier A."/>
            <person name="Qi S."/>
            <person name="Vandamme P."/>
        </authorList>
    </citation>
    <scope>NUCLEOTIDE SEQUENCE</scope>
    <source>
        <strain evidence="3">LMG 31464</strain>
    </source>
</reference>
<accession>A0A923DYV0</accession>
<organism evidence="3 4">
    <name type="scientific">Pedobacter planticolens</name>
    <dbReference type="NCBI Taxonomy" id="2679964"/>
    <lineage>
        <taxon>Bacteria</taxon>
        <taxon>Pseudomonadati</taxon>
        <taxon>Bacteroidota</taxon>
        <taxon>Sphingobacteriia</taxon>
        <taxon>Sphingobacteriales</taxon>
        <taxon>Sphingobacteriaceae</taxon>
        <taxon>Pedobacter</taxon>
    </lineage>
</organism>
<comment type="caution">
    <text evidence="3">The sequence shown here is derived from an EMBL/GenBank/DDBJ whole genome shotgun (WGS) entry which is preliminary data.</text>
</comment>
<dbReference type="PROSITE" id="PS50110">
    <property type="entry name" value="RESPONSE_REGULATORY"/>
    <property type="match status" value="1"/>
</dbReference>
<name>A0A923DYV0_9SPHI</name>
<dbReference type="SMART" id="SM00448">
    <property type="entry name" value="REC"/>
    <property type="match status" value="1"/>
</dbReference>
<dbReference type="Pfam" id="PF00072">
    <property type="entry name" value="Response_reg"/>
    <property type="match status" value="1"/>
</dbReference>
<dbReference type="EMBL" id="WNXD01000001">
    <property type="protein sequence ID" value="MBB2144504.1"/>
    <property type="molecule type" value="Genomic_DNA"/>
</dbReference>
<keyword evidence="1" id="KW-0597">Phosphoprotein</keyword>